<evidence type="ECO:0000313" key="2">
    <source>
        <dbReference type="Proteomes" id="UP000694553"/>
    </source>
</evidence>
<dbReference type="InterPro" id="IPR036179">
    <property type="entry name" value="Ig-like_dom_sf"/>
</dbReference>
<dbReference type="Pfam" id="PF07654">
    <property type="entry name" value="C1-set"/>
    <property type="match status" value="1"/>
</dbReference>
<dbReference type="AlphaFoldDB" id="A0A8C3DTF9"/>
<organism evidence="1 2">
    <name type="scientific">Corvus moneduloides</name>
    <name type="common">New Caledonian crow</name>
    <dbReference type="NCBI Taxonomy" id="1196302"/>
    <lineage>
        <taxon>Eukaryota</taxon>
        <taxon>Metazoa</taxon>
        <taxon>Chordata</taxon>
        <taxon>Craniata</taxon>
        <taxon>Vertebrata</taxon>
        <taxon>Euteleostomi</taxon>
        <taxon>Archelosauria</taxon>
        <taxon>Archosauria</taxon>
        <taxon>Dinosauria</taxon>
        <taxon>Saurischia</taxon>
        <taxon>Theropoda</taxon>
        <taxon>Coelurosauria</taxon>
        <taxon>Aves</taxon>
        <taxon>Neognathae</taxon>
        <taxon>Neoaves</taxon>
        <taxon>Telluraves</taxon>
        <taxon>Australaves</taxon>
        <taxon>Passeriformes</taxon>
        <taxon>Corvoidea</taxon>
        <taxon>Corvidae</taxon>
        <taxon>Corvus</taxon>
    </lineage>
</organism>
<protein>
    <submittedName>
        <fullName evidence="1">Uncharacterized protein</fullName>
    </submittedName>
</protein>
<dbReference type="PANTHER" id="PTHR19944">
    <property type="entry name" value="MHC CLASS II-RELATED"/>
    <property type="match status" value="1"/>
</dbReference>
<evidence type="ECO:0000313" key="1">
    <source>
        <dbReference type="Ensembl" id="ENSCMUP00000011495.2"/>
    </source>
</evidence>
<reference evidence="1" key="3">
    <citation type="submission" date="2025-09" db="UniProtKB">
        <authorList>
            <consortium name="Ensembl"/>
        </authorList>
    </citation>
    <scope>IDENTIFICATION</scope>
</reference>
<proteinExistence type="predicted"/>
<sequence>MWEELWGQLHPEKAPAHLHRGEALRVPRVREELRALLQLHPPAECPALDSASPCRALHSQSLPVPPQTLSIPSTRSQSIPRPLPDLHPLSQCLPLHFQALSVLHQPYTLPLSMPHQLIPVSHSSLPVPPSMSISLVPLSSQPSPRHVLCSEMDFYPSEIQVRWFQGQQELSGHVVATDIVPNGDWTHQLLVLLEIPPGQPLSQHWGMARPPQRWGELGRGLEGLGRELGCAGRSGRAGKGFEGCWGGWDGATGVLMDTGRECGGAGCNWEGV</sequence>
<dbReference type="SMART" id="SM00407">
    <property type="entry name" value="IGc1"/>
    <property type="match status" value="1"/>
</dbReference>
<dbReference type="InterPro" id="IPR050160">
    <property type="entry name" value="MHC/Immunoglobulin"/>
</dbReference>
<dbReference type="PANTHER" id="PTHR19944:SF99">
    <property type="entry name" value="HLA CLASS II HISTOCOMPATIBILITY ANTIGEN, DRB1 BETA CHAIN"/>
    <property type="match status" value="1"/>
</dbReference>
<reference evidence="1" key="2">
    <citation type="submission" date="2025-08" db="UniProtKB">
        <authorList>
            <consortium name="Ensembl"/>
        </authorList>
    </citation>
    <scope>IDENTIFICATION</scope>
</reference>
<dbReference type="InterPro" id="IPR003597">
    <property type="entry name" value="Ig_C1-set"/>
</dbReference>
<dbReference type="SUPFAM" id="SSF48726">
    <property type="entry name" value="Immunoglobulin"/>
    <property type="match status" value="1"/>
</dbReference>
<accession>A0A8U7NP39</accession>
<dbReference type="Proteomes" id="UP000694553">
    <property type="component" value="Unassembled WGS sequence"/>
</dbReference>
<accession>A0A8C3DTF9</accession>
<dbReference type="Ensembl" id="ENSCMUT00000012381.2">
    <property type="protein sequence ID" value="ENSCMUP00000011495.2"/>
    <property type="gene ID" value="ENSCMUG00000019446.1"/>
</dbReference>
<dbReference type="InterPro" id="IPR013783">
    <property type="entry name" value="Ig-like_fold"/>
</dbReference>
<name>A0A8C3DTF9_CORMO</name>
<reference evidence="2" key="1">
    <citation type="submission" date="2019-10" db="EMBL/GenBank/DDBJ databases">
        <title>Corvus moneduloides (New Caledonian crow) genome, bCorMon1, primary haplotype.</title>
        <authorList>
            <person name="Rutz C."/>
            <person name="Fungtammasan C."/>
            <person name="Mountcastle J."/>
            <person name="Formenti G."/>
            <person name="Chow W."/>
            <person name="Howe K."/>
            <person name="Steele M.P."/>
            <person name="Fernandes J."/>
            <person name="Gilbert M.T.P."/>
            <person name="Fedrigo O."/>
            <person name="Jarvis E.D."/>
            <person name="Gemmell N."/>
        </authorList>
    </citation>
    <scope>NUCLEOTIDE SEQUENCE [LARGE SCALE GENOMIC DNA]</scope>
</reference>
<dbReference type="Gene3D" id="2.60.40.10">
    <property type="entry name" value="Immunoglobulins"/>
    <property type="match status" value="1"/>
</dbReference>
<keyword evidence="2" id="KW-1185">Reference proteome</keyword>